<dbReference type="EMBL" id="KU377538">
    <property type="protein sequence ID" value="ANS71026.1"/>
    <property type="molecule type" value="Genomic_DNA"/>
</dbReference>
<evidence type="ECO:0000256" key="1">
    <source>
        <dbReference type="SAM" id="MobiDB-lite"/>
    </source>
</evidence>
<organismHost>
    <name type="scientific">Lepidoptera</name>
    <name type="common">moths &amp; butterflies</name>
    <dbReference type="NCBI Taxonomy" id="7088"/>
</organismHost>
<reference evidence="2" key="1">
    <citation type="journal article" date="2016" name="J. Invertebr. Pathol.">
        <title>An alphabaculovirus isolated from dead Lymantria dispar larvae shows high genetic similarity to baculovirus previously isolated from Lymantria monacha - An example of adaptation to a new host.</title>
        <authorList>
            <person name="Rabalski L."/>
            <person name="Krejmer-Rabalska M."/>
            <person name="Skrzecz I."/>
            <person name="Wasag B."/>
            <person name="Szewczyk B."/>
        </authorList>
    </citation>
    <scope>NUCLEOTIDE SEQUENCE</scope>
    <source>
        <strain evidence="2">BNP</strain>
    </source>
</reference>
<name>A0A1B1MR17_NPVLD</name>
<proteinExistence type="predicted"/>
<sequence length="183" mass="21667">MNAEQQQPDINNCQLDDNTFEQRQHKINDQTELFTNYFAKVAVEKEKAYAEIEGYSQQQQQHHQHQHLTKQLYHRLLEKETQILIYEEKLTNAYDELAVLRKQHINLNDSIAKLININHQLKKINNILTPSEEYRHYFNDGRSGGNNRRGRPSGGKGKLRRRRSKRIASRVNRQLAMGKKTKF</sequence>
<accession>A0A1B1MR17</accession>
<organism evidence="2">
    <name type="scientific">Lymantria dispar multicapsid nuclear polyhedrosis virus</name>
    <name type="common">LdMNPV</name>
    <dbReference type="NCBI Taxonomy" id="10449"/>
    <lineage>
        <taxon>Viruses</taxon>
        <taxon>Viruses incertae sedis</taxon>
        <taxon>Naldaviricetes</taxon>
        <taxon>Lefavirales</taxon>
        <taxon>Baculoviridae</taxon>
        <taxon>Alphabaculovirus</taxon>
        <taxon>Alphabaculovirus lydisparis</taxon>
    </lineage>
</organism>
<feature type="compositionally biased region" description="Basic residues" evidence="1">
    <location>
        <begin position="157"/>
        <end position="166"/>
    </location>
</feature>
<feature type="region of interest" description="Disordered" evidence="1">
    <location>
        <begin position="138"/>
        <end position="166"/>
    </location>
</feature>
<evidence type="ECO:0000313" key="2">
    <source>
        <dbReference type="EMBL" id="ANS71026.1"/>
    </source>
</evidence>
<protein>
    <submittedName>
        <fullName evidence="2">Uncharacterized protein</fullName>
    </submittedName>
</protein>